<proteinExistence type="inferred from homology"/>
<accession>A0A1W5ZVF3</accession>
<dbReference type="PROSITE" id="PS51257">
    <property type="entry name" value="PROKAR_LIPOPROTEIN"/>
    <property type="match status" value="1"/>
</dbReference>
<comment type="subcellular location">
    <subcellularLocation>
        <location evidence="1">Cell envelope</location>
    </subcellularLocation>
</comment>
<evidence type="ECO:0000256" key="2">
    <source>
        <dbReference type="ARBA" id="ARBA00010333"/>
    </source>
</evidence>
<dbReference type="SMART" id="SM00062">
    <property type="entry name" value="PBPb"/>
    <property type="match status" value="1"/>
</dbReference>
<evidence type="ECO:0000259" key="8">
    <source>
        <dbReference type="SMART" id="SM00062"/>
    </source>
</evidence>
<dbReference type="GO" id="GO:0030313">
    <property type="term" value="C:cell envelope"/>
    <property type="evidence" value="ECO:0007669"/>
    <property type="project" value="UniProtKB-SubCell"/>
</dbReference>
<protein>
    <submittedName>
        <fullName evidence="9">Amino acid ABC transporter substrate-binding protein</fullName>
    </submittedName>
</protein>
<name>A0A1W5ZVF3_9BACI</name>
<evidence type="ECO:0000256" key="4">
    <source>
        <dbReference type="ARBA" id="ARBA00023139"/>
    </source>
</evidence>
<dbReference type="STRING" id="402384.HM131_10780"/>
<gene>
    <name evidence="9" type="ORF">HM131_10780</name>
</gene>
<dbReference type="OrthoDB" id="115856at2"/>
<keyword evidence="3 7" id="KW-0732">Signal</keyword>
<keyword evidence="5" id="KW-0449">Lipoprotein</keyword>
<dbReference type="PANTHER" id="PTHR35936">
    <property type="entry name" value="MEMBRANE-BOUND LYTIC MUREIN TRANSGLYCOSYLASE F"/>
    <property type="match status" value="1"/>
</dbReference>
<dbReference type="SUPFAM" id="SSF53850">
    <property type="entry name" value="Periplasmic binding protein-like II"/>
    <property type="match status" value="1"/>
</dbReference>
<dbReference type="RefSeq" id="WP_085029767.1">
    <property type="nucleotide sequence ID" value="NZ_CP020772.1"/>
</dbReference>
<dbReference type="EMBL" id="CP020772">
    <property type="protein sequence ID" value="ARI77296.1"/>
    <property type="molecule type" value="Genomic_DNA"/>
</dbReference>
<dbReference type="KEGG" id="hmn:HM131_10780"/>
<evidence type="ECO:0000256" key="1">
    <source>
        <dbReference type="ARBA" id="ARBA00004196"/>
    </source>
</evidence>
<organism evidence="9 10">
    <name type="scientific">Halobacillus mangrovi</name>
    <dbReference type="NCBI Taxonomy" id="402384"/>
    <lineage>
        <taxon>Bacteria</taxon>
        <taxon>Bacillati</taxon>
        <taxon>Bacillota</taxon>
        <taxon>Bacilli</taxon>
        <taxon>Bacillales</taxon>
        <taxon>Bacillaceae</taxon>
        <taxon>Halobacillus</taxon>
    </lineage>
</organism>
<reference evidence="9 10" key="1">
    <citation type="submission" date="2017-04" db="EMBL/GenBank/DDBJ databases">
        <title>The whole genome sequencing and assembly of Halobacillus mangrovi strain.</title>
        <authorList>
            <person name="Lee S.-J."/>
            <person name="Park M.-K."/>
            <person name="Kim J.-Y."/>
            <person name="Lee Y.-J."/>
            <person name="Yi H."/>
            <person name="Bahn Y.-S."/>
            <person name="Kim J.F."/>
            <person name="Lee D.-W."/>
        </authorList>
    </citation>
    <scope>NUCLEOTIDE SEQUENCE [LARGE SCALE GENOMIC DNA]</scope>
    <source>
        <strain evidence="9 10">KTB 131</strain>
    </source>
</reference>
<feature type="signal peptide" evidence="7">
    <location>
        <begin position="1"/>
        <end position="21"/>
    </location>
</feature>
<keyword evidence="10" id="KW-1185">Reference proteome</keyword>
<dbReference type="PROSITE" id="PS01039">
    <property type="entry name" value="SBP_BACTERIAL_3"/>
    <property type="match status" value="1"/>
</dbReference>
<evidence type="ECO:0000313" key="9">
    <source>
        <dbReference type="EMBL" id="ARI77296.1"/>
    </source>
</evidence>
<dbReference type="CDD" id="cd13711">
    <property type="entry name" value="PBP2_Ngo0372_TcyA"/>
    <property type="match status" value="1"/>
</dbReference>
<dbReference type="Pfam" id="PF00497">
    <property type="entry name" value="SBP_bac_3"/>
    <property type="match status" value="1"/>
</dbReference>
<dbReference type="Gene3D" id="3.40.190.10">
    <property type="entry name" value="Periplasmic binding protein-like II"/>
    <property type="match status" value="2"/>
</dbReference>
<feature type="chain" id="PRO_5038858859" evidence="7">
    <location>
        <begin position="22"/>
        <end position="276"/>
    </location>
</feature>
<dbReference type="AlphaFoldDB" id="A0A1W5ZVF3"/>
<comment type="similarity">
    <text evidence="2 6">Belongs to the bacterial solute-binding protein 3 family.</text>
</comment>
<dbReference type="InterPro" id="IPR001638">
    <property type="entry name" value="Solute-binding_3/MltF_N"/>
</dbReference>
<feature type="domain" description="Solute-binding protein family 3/N-terminal" evidence="8">
    <location>
        <begin position="54"/>
        <end position="273"/>
    </location>
</feature>
<evidence type="ECO:0000256" key="7">
    <source>
        <dbReference type="SAM" id="SignalP"/>
    </source>
</evidence>
<evidence type="ECO:0000256" key="6">
    <source>
        <dbReference type="RuleBase" id="RU003744"/>
    </source>
</evidence>
<dbReference type="PANTHER" id="PTHR35936:SF34">
    <property type="entry name" value="ABC TRANSPORTER EXTRACELLULAR-BINDING PROTEIN YCKB-RELATED"/>
    <property type="match status" value="1"/>
</dbReference>
<sequence length="276" mass="30545">MKRIFYGLVLLVLAVVLSACGSNESEEPQATEGSSEDAAKSSENLLENIKAKGELLIGTEGTYPPYTFHNEQDELTGFDVEIAREVAKRLGVEPVFKETKWDSMFAGLNSERFDMVANQVGITPERQEKYSFSEPYIQSSAVIVTHEDNESITSFDDLSGVKTAQSMTSNFAKIAKENGADITSVEGFNESMQLLSSKRVEATVNDRLSVLDFKKQRPDAPVKIAARQDEASKSGLLFRQGNDELVEAVNQALNEMKEDGTYVEISQKWFGEDVSK</sequence>
<dbReference type="InterPro" id="IPR018313">
    <property type="entry name" value="SBP_3_CS"/>
</dbReference>
<dbReference type="Proteomes" id="UP000192527">
    <property type="component" value="Chromosome"/>
</dbReference>
<keyword evidence="4" id="KW-0564">Palmitate</keyword>
<evidence type="ECO:0000313" key="10">
    <source>
        <dbReference type="Proteomes" id="UP000192527"/>
    </source>
</evidence>
<evidence type="ECO:0000256" key="5">
    <source>
        <dbReference type="ARBA" id="ARBA00023288"/>
    </source>
</evidence>
<evidence type="ECO:0000256" key="3">
    <source>
        <dbReference type="ARBA" id="ARBA00022729"/>
    </source>
</evidence>